<dbReference type="GO" id="GO:0004413">
    <property type="term" value="F:homoserine kinase activity"/>
    <property type="evidence" value="ECO:0007669"/>
    <property type="project" value="UniProtKB-EC"/>
</dbReference>
<dbReference type="PANTHER" id="PTHR20861:SF1">
    <property type="entry name" value="HOMOSERINE KINASE"/>
    <property type="match status" value="1"/>
</dbReference>
<dbReference type="AlphaFoldDB" id="A0A409WBN5"/>
<dbReference type="Proteomes" id="UP000284706">
    <property type="component" value="Unassembled WGS sequence"/>
</dbReference>
<gene>
    <name evidence="15" type="ORF">CVT26_000163</name>
</gene>
<evidence type="ECO:0000259" key="14">
    <source>
        <dbReference type="Pfam" id="PF00288"/>
    </source>
</evidence>
<dbReference type="GO" id="GO:0005524">
    <property type="term" value="F:ATP binding"/>
    <property type="evidence" value="ECO:0007669"/>
    <property type="project" value="UniProtKB-KW"/>
</dbReference>
<evidence type="ECO:0000313" key="15">
    <source>
        <dbReference type="EMBL" id="PPQ75899.1"/>
    </source>
</evidence>
<dbReference type="PROSITE" id="PS00627">
    <property type="entry name" value="GHMP_KINASES_ATP"/>
    <property type="match status" value="1"/>
</dbReference>
<keyword evidence="9" id="KW-0418">Kinase</keyword>
<evidence type="ECO:0000256" key="13">
    <source>
        <dbReference type="SAM" id="MobiDB-lite"/>
    </source>
</evidence>
<evidence type="ECO:0000256" key="3">
    <source>
        <dbReference type="ARBA" id="ARBA00012078"/>
    </source>
</evidence>
<dbReference type="HAMAP" id="MF_00384">
    <property type="entry name" value="Homoser_kinase"/>
    <property type="match status" value="1"/>
</dbReference>
<dbReference type="InParanoid" id="A0A409WBN5"/>
<accession>A0A409WBN5</accession>
<dbReference type="SUPFAM" id="SSF55060">
    <property type="entry name" value="GHMP Kinase, C-terminal domain"/>
    <property type="match status" value="1"/>
</dbReference>
<feature type="region of interest" description="Disordered" evidence="13">
    <location>
        <begin position="51"/>
        <end position="80"/>
    </location>
</feature>
<comment type="similarity">
    <text evidence="2">Belongs to the GHMP kinase family. Homoserine kinase subfamily.</text>
</comment>
<dbReference type="SUPFAM" id="SSF54211">
    <property type="entry name" value="Ribosomal protein S5 domain 2-like"/>
    <property type="match status" value="1"/>
</dbReference>
<reference evidence="15 16" key="1">
    <citation type="journal article" date="2018" name="Evol. Lett.">
        <title>Horizontal gene cluster transfer increased hallucinogenic mushroom diversity.</title>
        <authorList>
            <person name="Reynolds H.T."/>
            <person name="Vijayakumar V."/>
            <person name="Gluck-Thaler E."/>
            <person name="Korotkin H.B."/>
            <person name="Matheny P.B."/>
            <person name="Slot J.C."/>
        </authorList>
    </citation>
    <scope>NUCLEOTIDE SEQUENCE [LARGE SCALE GENOMIC DNA]</scope>
    <source>
        <strain evidence="15 16">SRW20</strain>
    </source>
</reference>
<dbReference type="InterPro" id="IPR014721">
    <property type="entry name" value="Ribsml_uS5_D2-typ_fold_subgr"/>
</dbReference>
<keyword evidence="6" id="KW-0808">Transferase</keyword>
<comment type="pathway">
    <text evidence="1">Amino-acid biosynthesis; L-threonine biosynthesis; L-threonine from L-aspartate: step 4/5.</text>
</comment>
<dbReference type="PRINTS" id="PR00958">
    <property type="entry name" value="HOMSERKINASE"/>
</dbReference>
<organism evidence="15 16">
    <name type="scientific">Gymnopilus dilepis</name>
    <dbReference type="NCBI Taxonomy" id="231916"/>
    <lineage>
        <taxon>Eukaryota</taxon>
        <taxon>Fungi</taxon>
        <taxon>Dikarya</taxon>
        <taxon>Basidiomycota</taxon>
        <taxon>Agaricomycotina</taxon>
        <taxon>Agaricomycetes</taxon>
        <taxon>Agaricomycetidae</taxon>
        <taxon>Agaricales</taxon>
        <taxon>Agaricineae</taxon>
        <taxon>Hymenogastraceae</taxon>
        <taxon>Gymnopilus</taxon>
    </lineage>
</organism>
<evidence type="ECO:0000256" key="9">
    <source>
        <dbReference type="ARBA" id="ARBA00022777"/>
    </source>
</evidence>
<dbReference type="EC" id="2.7.1.39" evidence="3"/>
<name>A0A409WBN5_9AGAR</name>
<protein>
    <recommendedName>
        <fullName evidence="4">Homoserine kinase</fullName>
        <ecNumber evidence="3">2.7.1.39</ecNumber>
    </recommendedName>
</protein>
<evidence type="ECO:0000256" key="8">
    <source>
        <dbReference type="ARBA" id="ARBA00022741"/>
    </source>
</evidence>
<sequence>PSPPSSPPRPPPKLALVQHLPSGDYWSSLAQGSAVPDSLSTANAELVAVLPTPSTSDAPVPTLGSYSKKPAAPKKPVLPQPRSVTTGVFLDYGPFASFAPSFDQDGELVGRNQLGQVLWHREEKLRLREALARERLEGTGSIVQVSQEEDHPTNEPEAQPPPDIELDGLLPPEDISAINAALNDHQLEKAVQDLLERNQRALQRLEELQFQRLTKHPTSTAEEGSEEWDTAQAILDSLTLLTSLRPRSSYQDEPAIVPPPSVLHKLHRTLATEPSPGWYGTLPAGRTTALRDDSTVKVKPGVAATPAPATTTATTTATPATPTAVAATSFAAYPYTYNTQQQAYRQPQAAAYAYKPGQAQSYYQTYGMAATGVQQQQSYYPQAYATGTSNQQPYGATAATSQQPYPGGYPWFTQYPAALQTGAGGSGRGTPQPVPTTPTTYTAFFGGTAATAATPAANTRTPAIANTVATSAYAQTAGVVPTYNAKNAPMSLRSFTIRVPATSANIGPGFDVVGLSLSLHLTLSVEYPLTPPSSVYVHPSITYTGEGADEVPLSAYKNLTTRVALYVLRCHDIRRFPSHLVLRVDNEIPFGRGLGSSGAAVIAGVLLGNAVGNLALPTERLLDFALMVERHPDNVTAALVGGFVGSYLKELDEQASEAASVPLSEVLPEYPPDAGEDWGLNPPVPPYGIGHYVRFNWSESIRAVAIIPRFELSTAKAREVLPTQYSRKDLVFNLQRLAVLTTALGQTPPDPDLIYEAMKDRVHQPYRKSLIPGLPEVTSRITPSTHPGLLGICLSGAGPTILALATGGFEAIAEDARKIFSEFGISIDWKILQIAGASAVHERT</sequence>
<keyword evidence="12" id="KW-0175">Coiled coil</keyword>
<dbReference type="STRING" id="231916.A0A409WBN5"/>
<evidence type="ECO:0000256" key="7">
    <source>
        <dbReference type="ARBA" id="ARBA00022697"/>
    </source>
</evidence>
<evidence type="ECO:0000256" key="6">
    <source>
        <dbReference type="ARBA" id="ARBA00022679"/>
    </source>
</evidence>
<feature type="domain" description="GHMP kinase N-terminal" evidence="14">
    <location>
        <begin position="558"/>
        <end position="642"/>
    </location>
</feature>
<evidence type="ECO:0000256" key="5">
    <source>
        <dbReference type="ARBA" id="ARBA00022605"/>
    </source>
</evidence>
<dbReference type="OrthoDB" id="195231at2759"/>
<dbReference type="InterPro" id="IPR006204">
    <property type="entry name" value="GHMP_kinase_N_dom"/>
</dbReference>
<keyword evidence="8" id="KW-0547">Nucleotide-binding</keyword>
<dbReference type="UniPathway" id="UPA00050">
    <property type="reaction ID" value="UER00064"/>
</dbReference>
<evidence type="ECO:0000256" key="12">
    <source>
        <dbReference type="SAM" id="Coils"/>
    </source>
</evidence>
<comment type="catalytic activity">
    <reaction evidence="11">
        <text>L-homoserine + ATP = O-phospho-L-homoserine + ADP + H(+)</text>
        <dbReference type="Rhea" id="RHEA:13985"/>
        <dbReference type="ChEBI" id="CHEBI:15378"/>
        <dbReference type="ChEBI" id="CHEBI:30616"/>
        <dbReference type="ChEBI" id="CHEBI:57476"/>
        <dbReference type="ChEBI" id="CHEBI:57590"/>
        <dbReference type="ChEBI" id="CHEBI:456216"/>
        <dbReference type="EC" id="2.7.1.39"/>
    </reaction>
    <physiologicalReaction direction="left-to-right" evidence="11">
        <dbReference type="Rhea" id="RHEA:13986"/>
    </physiologicalReaction>
</comment>
<evidence type="ECO:0000256" key="2">
    <source>
        <dbReference type="ARBA" id="ARBA00007370"/>
    </source>
</evidence>
<comment type="caution">
    <text evidence="15">The sequence shown here is derived from an EMBL/GenBank/DDBJ whole genome shotgun (WGS) entry which is preliminary data.</text>
</comment>
<evidence type="ECO:0000256" key="11">
    <source>
        <dbReference type="ARBA" id="ARBA00049913"/>
    </source>
</evidence>
<dbReference type="InterPro" id="IPR036554">
    <property type="entry name" value="GHMP_kinase_C_sf"/>
</dbReference>
<feature type="region of interest" description="Disordered" evidence="13">
    <location>
        <begin position="138"/>
        <end position="170"/>
    </location>
</feature>
<dbReference type="NCBIfam" id="TIGR00191">
    <property type="entry name" value="thrB"/>
    <property type="match status" value="1"/>
</dbReference>
<evidence type="ECO:0000313" key="16">
    <source>
        <dbReference type="Proteomes" id="UP000284706"/>
    </source>
</evidence>
<dbReference type="Pfam" id="PF00288">
    <property type="entry name" value="GHMP_kinases_N"/>
    <property type="match status" value="1"/>
</dbReference>
<dbReference type="Gene3D" id="3.30.70.890">
    <property type="entry name" value="GHMP kinase, C-terminal domain"/>
    <property type="match status" value="1"/>
</dbReference>
<proteinExistence type="inferred from homology"/>
<keyword evidence="10" id="KW-0067">ATP-binding</keyword>
<evidence type="ECO:0000256" key="1">
    <source>
        <dbReference type="ARBA" id="ARBA00005015"/>
    </source>
</evidence>
<keyword evidence="16" id="KW-1185">Reference proteome</keyword>
<evidence type="ECO:0000256" key="4">
    <source>
        <dbReference type="ARBA" id="ARBA00017858"/>
    </source>
</evidence>
<feature type="coiled-coil region" evidence="12">
    <location>
        <begin position="184"/>
        <end position="211"/>
    </location>
</feature>
<dbReference type="InterPro" id="IPR020568">
    <property type="entry name" value="Ribosomal_Su5_D2-typ_SF"/>
</dbReference>
<dbReference type="Gene3D" id="3.30.230.10">
    <property type="match status" value="1"/>
</dbReference>
<keyword evidence="5" id="KW-0028">Amino-acid biosynthesis</keyword>
<dbReference type="InterPro" id="IPR006203">
    <property type="entry name" value="GHMP_knse_ATP-bd_CS"/>
</dbReference>
<dbReference type="GO" id="GO:0009088">
    <property type="term" value="P:threonine biosynthetic process"/>
    <property type="evidence" value="ECO:0007669"/>
    <property type="project" value="UniProtKB-UniPathway"/>
</dbReference>
<feature type="non-terminal residue" evidence="15">
    <location>
        <position position="1"/>
    </location>
</feature>
<dbReference type="PANTHER" id="PTHR20861">
    <property type="entry name" value="HOMOSERINE/4-DIPHOSPHOCYTIDYL-2-C-METHYL-D-ERYTHRITOL KINASE"/>
    <property type="match status" value="1"/>
</dbReference>
<evidence type="ECO:0000256" key="10">
    <source>
        <dbReference type="ARBA" id="ARBA00022840"/>
    </source>
</evidence>
<keyword evidence="7" id="KW-0791">Threonine biosynthesis</keyword>
<dbReference type="InterPro" id="IPR000870">
    <property type="entry name" value="Homoserine_kinase"/>
</dbReference>
<dbReference type="EMBL" id="NHYE01005217">
    <property type="protein sequence ID" value="PPQ75899.1"/>
    <property type="molecule type" value="Genomic_DNA"/>
</dbReference>